<keyword evidence="14" id="KW-1185">Reference proteome</keyword>
<evidence type="ECO:0000313" key="13">
    <source>
        <dbReference type="EMBL" id="MBM6922898.1"/>
    </source>
</evidence>
<dbReference type="CDD" id="cd20070">
    <property type="entry name" value="5TM_YidC_Alb3"/>
    <property type="match status" value="1"/>
</dbReference>
<feature type="region of interest" description="Disordered" evidence="10">
    <location>
        <begin position="291"/>
        <end position="328"/>
    </location>
</feature>
<feature type="region of interest" description="Disordered" evidence="10">
    <location>
        <begin position="359"/>
        <end position="382"/>
    </location>
</feature>
<name>A0ABS2GLD1_9FIRM</name>
<feature type="compositionally biased region" description="Basic and acidic residues" evidence="10">
    <location>
        <begin position="362"/>
        <end position="371"/>
    </location>
</feature>
<reference evidence="13 14" key="1">
    <citation type="journal article" date="2021" name="Sci. Rep.">
        <title>The distribution of antibiotic resistance genes in chicken gut microbiota commensals.</title>
        <authorList>
            <person name="Juricova H."/>
            <person name="Matiasovicova J."/>
            <person name="Kubasova T."/>
            <person name="Cejkova D."/>
            <person name="Rychlik I."/>
        </authorList>
    </citation>
    <scope>NUCLEOTIDE SEQUENCE [LARGE SCALE GENOMIC DNA]</scope>
    <source>
        <strain evidence="13 14">An564</strain>
    </source>
</reference>
<keyword evidence="3" id="KW-1003">Cell membrane</keyword>
<keyword evidence="2" id="KW-0813">Transport</keyword>
<evidence type="ECO:0000256" key="9">
    <source>
        <dbReference type="RuleBase" id="RU003945"/>
    </source>
</evidence>
<keyword evidence="7 11" id="KW-0472">Membrane</keyword>
<dbReference type="Pfam" id="PF02096">
    <property type="entry name" value="60KD_IMP"/>
    <property type="match status" value="1"/>
</dbReference>
<dbReference type="InterPro" id="IPR001708">
    <property type="entry name" value="YidC/ALB3/OXA1/COX18"/>
</dbReference>
<comment type="similarity">
    <text evidence="9">Belongs to the OXA1/ALB3/YidC family.</text>
</comment>
<feature type="compositionally biased region" description="Acidic residues" evidence="10">
    <location>
        <begin position="372"/>
        <end position="382"/>
    </location>
</feature>
<protein>
    <submittedName>
        <fullName evidence="13">Membrane protein insertase YidC</fullName>
    </submittedName>
</protein>
<feature type="transmembrane region" description="Helical" evidence="11">
    <location>
        <begin position="188"/>
        <end position="212"/>
    </location>
</feature>
<evidence type="ECO:0000256" key="10">
    <source>
        <dbReference type="SAM" id="MobiDB-lite"/>
    </source>
</evidence>
<keyword evidence="8" id="KW-0143">Chaperone</keyword>
<evidence type="ECO:0000313" key="14">
    <source>
        <dbReference type="Proteomes" id="UP000724149"/>
    </source>
</evidence>
<organism evidence="13 14">
    <name type="scientific">Hydrogenoanaerobacterium saccharovorans</name>
    <dbReference type="NCBI Taxonomy" id="474960"/>
    <lineage>
        <taxon>Bacteria</taxon>
        <taxon>Bacillati</taxon>
        <taxon>Bacillota</taxon>
        <taxon>Clostridia</taxon>
        <taxon>Eubacteriales</taxon>
        <taxon>Oscillospiraceae</taxon>
        <taxon>Hydrogenoanaerobacterium</taxon>
    </lineage>
</organism>
<evidence type="ECO:0000256" key="6">
    <source>
        <dbReference type="ARBA" id="ARBA00022989"/>
    </source>
</evidence>
<dbReference type="PANTHER" id="PTHR12428:SF65">
    <property type="entry name" value="CYTOCHROME C OXIDASE ASSEMBLY PROTEIN COX18, MITOCHONDRIAL"/>
    <property type="match status" value="1"/>
</dbReference>
<keyword evidence="4 9" id="KW-0812">Transmembrane</keyword>
<evidence type="ECO:0000256" key="3">
    <source>
        <dbReference type="ARBA" id="ARBA00022475"/>
    </source>
</evidence>
<proteinExistence type="inferred from homology"/>
<dbReference type="RefSeq" id="WP_204720079.1">
    <property type="nucleotide sequence ID" value="NZ_JACSNR010000003.1"/>
</dbReference>
<evidence type="ECO:0000256" key="2">
    <source>
        <dbReference type="ARBA" id="ARBA00022448"/>
    </source>
</evidence>
<evidence type="ECO:0000256" key="8">
    <source>
        <dbReference type="ARBA" id="ARBA00023186"/>
    </source>
</evidence>
<dbReference type="PANTHER" id="PTHR12428">
    <property type="entry name" value="OXA1"/>
    <property type="match status" value="1"/>
</dbReference>
<feature type="transmembrane region" description="Helical" evidence="11">
    <location>
        <begin position="22"/>
        <end position="42"/>
    </location>
</feature>
<evidence type="ECO:0000256" key="7">
    <source>
        <dbReference type="ARBA" id="ARBA00023136"/>
    </source>
</evidence>
<dbReference type="InterPro" id="IPR028055">
    <property type="entry name" value="YidC/Oxa/ALB_C"/>
</dbReference>
<sequence length="382" mass="42848">MRILGIPLGWILHFCYSLVQNYGLALVMFTVLARLILLPLSIKQQKGMVKMAMFRPKMEEIQKKYAKNPQKMNEELTNLYAREGYNPMSGCLPTLIQFPILFGLIDVIYNPLTHLLRMDAATISNAVSIAQSVLGEGGMSRYSKEMSVISAVAQNPAAFSSIGGDFVSQIQNFDFTFFGLDLGTTPTFALNLFLLIPILSGLSSFLMSWLSMKNNAMPNEGSTAAMNRSMMIMMPLMSVWISFQVPAGVGIYWVLSNALALIQMYVLGKLYNPREMAQKAKAELEAQREAERQEKIEARKAAKEKQAEKNRKAAEAAKAGKKRNAPVEVEEETLIDLVENDEVDEKALSQKEINRMKLAAARRRDAERYGEEYVEVSDEDLE</sequence>
<comment type="caution">
    <text evidence="13">The sequence shown here is derived from an EMBL/GenBank/DDBJ whole genome shotgun (WGS) entry which is preliminary data.</text>
</comment>
<accession>A0ABS2GLD1</accession>
<evidence type="ECO:0000256" key="5">
    <source>
        <dbReference type="ARBA" id="ARBA00022927"/>
    </source>
</evidence>
<evidence type="ECO:0000256" key="11">
    <source>
        <dbReference type="SAM" id="Phobius"/>
    </source>
</evidence>
<keyword evidence="6 11" id="KW-1133">Transmembrane helix</keyword>
<comment type="subcellular location">
    <subcellularLocation>
        <location evidence="1">Cell membrane</location>
        <topology evidence="1">Multi-pass membrane protein</topology>
    </subcellularLocation>
    <subcellularLocation>
        <location evidence="9">Membrane</location>
        <topology evidence="9">Multi-pass membrane protein</topology>
    </subcellularLocation>
</comment>
<evidence type="ECO:0000256" key="1">
    <source>
        <dbReference type="ARBA" id="ARBA00004651"/>
    </source>
</evidence>
<dbReference type="NCBIfam" id="TIGR03592">
    <property type="entry name" value="yidC_oxa1_cterm"/>
    <property type="match status" value="1"/>
</dbReference>
<keyword evidence="5" id="KW-0653">Protein transport</keyword>
<feature type="domain" description="Membrane insertase YidC/Oxa/ALB C-terminal" evidence="12">
    <location>
        <begin position="22"/>
        <end position="267"/>
    </location>
</feature>
<evidence type="ECO:0000259" key="12">
    <source>
        <dbReference type="Pfam" id="PF02096"/>
    </source>
</evidence>
<dbReference type="EMBL" id="JACSNR010000003">
    <property type="protein sequence ID" value="MBM6922898.1"/>
    <property type="molecule type" value="Genomic_DNA"/>
</dbReference>
<gene>
    <name evidence="13" type="primary">yidC</name>
    <name evidence="13" type="ORF">H9X81_04220</name>
</gene>
<dbReference type="InterPro" id="IPR047196">
    <property type="entry name" value="YidC_ALB_C"/>
</dbReference>
<evidence type="ECO:0000256" key="4">
    <source>
        <dbReference type="ARBA" id="ARBA00022692"/>
    </source>
</evidence>
<feature type="compositionally biased region" description="Basic and acidic residues" evidence="10">
    <location>
        <begin position="291"/>
        <end position="315"/>
    </location>
</feature>
<feature type="transmembrane region" description="Helical" evidence="11">
    <location>
        <begin position="249"/>
        <end position="271"/>
    </location>
</feature>
<dbReference type="Proteomes" id="UP000724149">
    <property type="component" value="Unassembled WGS sequence"/>
</dbReference>